<keyword evidence="4 7" id="KW-0812">Transmembrane</keyword>
<feature type="transmembrane region" description="Helical" evidence="7">
    <location>
        <begin position="7"/>
        <end position="29"/>
    </location>
</feature>
<accession>A0ABY4STK8</accession>
<feature type="transmembrane region" description="Helical" evidence="7">
    <location>
        <begin position="70"/>
        <end position="90"/>
    </location>
</feature>
<keyword evidence="2" id="KW-0813">Transport</keyword>
<gene>
    <name evidence="9" type="ORF">M9405_01105</name>
</gene>
<evidence type="ECO:0000256" key="1">
    <source>
        <dbReference type="ARBA" id="ARBA00004651"/>
    </source>
</evidence>
<feature type="transmembrane region" description="Helical" evidence="7">
    <location>
        <begin position="211"/>
        <end position="237"/>
    </location>
</feature>
<evidence type="ECO:0000256" key="7">
    <source>
        <dbReference type="SAM" id="Phobius"/>
    </source>
</evidence>
<dbReference type="Proteomes" id="UP001056834">
    <property type="component" value="Chromosome"/>
</dbReference>
<dbReference type="SUPFAM" id="SSF103473">
    <property type="entry name" value="MFS general substrate transporter"/>
    <property type="match status" value="1"/>
</dbReference>
<evidence type="ECO:0000313" key="10">
    <source>
        <dbReference type="Proteomes" id="UP001056834"/>
    </source>
</evidence>
<feature type="transmembrane region" description="Helical" evidence="7">
    <location>
        <begin position="249"/>
        <end position="268"/>
    </location>
</feature>
<keyword evidence="10" id="KW-1185">Reference proteome</keyword>
<organism evidence="9 10">
    <name type="scientific">Candidatus Blochmannia ocreatus</name>
    <name type="common">nom. nud.</name>
    <dbReference type="NCBI Taxonomy" id="251538"/>
    <lineage>
        <taxon>Bacteria</taxon>
        <taxon>Pseudomonadati</taxon>
        <taxon>Pseudomonadota</taxon>
        <taxon>Gammaproteobacteria</taxon>
        <taxon>Enterobacterales</taxon>
        <taxon>Enterobacteriaceae</taxon>
        <taxon>ant endosymbionts</taxon>
        <taxon>Candidatus Blochmanniella</taxon>
    </lineage>
</organism>
<feature type="transmembrane region" description="Helical" evidence="7">
    <location>
        <begin position="96"/>
        <end position="120"/>
    </location>
</feature>
<dbReference type="RefSeq" id="WP_250223438.1">
    <property type="nucleotide sequence ID" value="NZ_CP097762.1"/>
</dbReference>
<keyword evidence="6 7" id="KW-0472">Membrane</keyword>
<dbReference type="EMBL" id="CP097762">
    <property type="protein sequence ID" value="URJ25307.1"/>
    <property type="molecule type" value="Genomic_DNA"/>
</dbReference>
<protein>
    <submittedName>
        <fullName evidence="9">MFS transporter</fullName>
    </submittedName>
</protein>
<feature type="transmembrane region" description="Helical" evidence="7">
    <location>
        <begin position="159"/>
        <end position="181"/>
    </location>
</feature>
<feature type="transmembrane region" description="Helical" evidence="7">
    <location>
        <begin position="277"/>
        <end position="300"/>
    </location>
</feature>
<sequence length="383" mass="42491">MSKKELYVILGVSAIYMLRMSGVFMILPVLTAHMFLLQGVNGCLLGIAIGIYGFMQVIFQIPCGLISDKIGYKSVIIGGLVLFAIGSEIVAITQHIWGLIIGRALQGSGAISGSLIAFLLDSVKSQHHMRAVAFIGINFGITFFISIIFGPIITDRYGLYGLFHGITILAILAIILTYFIIPTLSNNFSKNNETFFIIFNKIKKIVSNIQLIRLSFNIFFIHIILILNFIVMPKVLINLGFSANVHWKVYSIIMLISSIVVLSYILYLEKKHCVTHILFKCMIILLMAELLMCMSAHFVFNFLFGMQLFFIVFSLIESILPAILHKISSHTYRSTTISIYSVGQFLGLGCGGILGGFLLELGGIWLVLCCAVVISTICVFLNK</sequence>
<feature type="transmembrane region" description="Helical" evidence="7">
    <location>
        <begin position="35"/>
        <end position="58"/>
    </location>
</feature>
<keyword evidence="5 7" id="KW-1133">Transmembrane helix</keyword>
<keyword evidence="3" id="KW-1003">Cell membrane</keyword>
<feature type="transmembrane region" description="Helical" evidence="7">
    <location>
        <begin position="306"/>
        <end position="325"/>
    </location>
</feature>
<reference evidence="9" key="1">
    <citation type="submission" date="2022-05" db="EMBL/GenBank/DDBJ databases">
        <title>Impact of host demography and evolutionary history on endosymbiont molecular evolution: a test in carpenter ants (Genus Camponotus) and their Blochmannia endosymbionts.</title>
        <authorList>
            <person name="Manthey J.D."/>
            <person name="Giron J.C."/>
            <person name="Hruska J.P."/>
        </authorList>
    </citation>
    <scope>NUCLEOTIDE SEQUENCE</scope>
    <source>
        <strain evidence="9">C-006</strain>
    </source>
</reference>
<dbReference type="InterPro" id="IPR036259">
    <property type="entry name" value="MFS_trans_sf"/>
</dbReference>
<evidence type="ECO:0000256" key="5">
    <source>
        <dbReference type="ARBA" id="ARBA00022989"/>
    </source>
</evidence>
<dbReference type="InterPro" id="IPR011701">
    <property type="entry name" value="MFS"/>
</dbReference>
<dbReference type="PANTHER" id="PTHR23517:SF2">
    <property type="entry name" value="MULTIDRUG RESISTANCE PROTEIN MDTH"/>
    <property type="match status" value="1"/>
</dbReference>
<evidence type="ECO:0000259" key="8">
    <source>
        <dbReference type="PROSITE" id="PS50850"/>
    </source>
</evidence>
<dbReference type="PROSITE" id="PS50850">
    <property type="entry name" value="MFS"/>
    <property type="match status" value="1"/>
</dbReference>
<dbReference type="PANTHER" id="PTHR23517">
    <property type="entry name" value="RESISTANCE PROTEIN MDTM, PUTATIVE-RELATED-RELATED"/>
    <property type="match status" value="1"/>
</dbReference>
<feature type="transmembrane region" description="Helical" evidence="7">
    <location>
        <begin position="132"/>
        <end position="153"/>
    </location>
</feature>
<evidence type="ECO:0000313" key="9">
    <source>
        <dbReference type="EMBL" id="URJ25307.1"/>
    </source>
</evidence>
<dbReference type="Gene3D" id="1.20.1250.20">
    <property type="entry name" value="MFS general substrate transporter like domains"/>
    <property type="match status" value="1"/>
</dbReference>
<dbReference type="Pfam" id="PF07690">
    <property type="entry name" value="MFS_1"/>
    <property type="match status" value="1"/>
</dbReference>
<feature type="transmembrane region" description="Helical" evidence="7">
    <location>
        <begin position="364"/>
        <end position="382"/>
    </location>
</feature>
<name>A0ABY4STK8_9ENTR</name>
<dbReference type="InterPro" id="IPR020846">
    <property type="entry name" value="MFS_dom"/>
</dbReference>
<evidence type="ECO:0000256" key="4">
    <source>
        <dbReference type="ARBA" id="ARBA00022692"/>
    </source>
</evidence>
<proteinExistence type="predicted"/>
<feature type="transmembrane region" description="Helical" evidence="7">
    <location>
        <begin position="337"/>
        <end position="358"/>
    </location>
</feature>
<feature type="domain" description="Major facilitator superfamily (MFS) profile" evidence="8">
    <location>
        <begin position="1"/>
        <end position="383"/>
    </location>
</feature>
<evidence type="ECO:0000256" key="3">
    <source>
        <dbReference type="ARBA" id="ARBA00022475"/>
    </source>
</evidence>
<evidence type="ECO:0000256" key="2">
    <source>
        <dbReference type="ARBA" id="ARBA00022448"/>
    </source>
</evidence>
<evidence type="ECO:0000256" key="6">
    <source>
        <dbReference type="ARBA" id="ARBA00023136"/>
    </source>
</evidence>
<dbReference type="InterPro" id="IPR050171">
    <property type="entry name" value="MFS_Transporters"/>
</dbReference>
<comment type="subcellular location">
    <subcellularLocation>
        <location evidence="1">Cell membrane</location>
        <topology evidence="1">Multi-pass membrane protein</topology>
    </subcellularLocation>
</comment>